<dbReference type="InterPro" id="IPR046528">
    <property type="entry name" value="DUF6593"/>
</dbReference>
<dbReference type="Pfam" id="PF20236">
    <property type="entry name" value="DUF6593"/>
    <property type="match status" value="1"/>
</dbReference>
<name>A0A409YRI1_9AGAR</name>
<reference evidence="2 3" key="1">
    <citation type="journal article" date="2018" name="Evol. Lett.">
        <title>Horizontal gene cluster transfer increased hallucinogenic mushroom diversity.</title>
        <authorList>
            <person name="Reynolds H.T."/>
            <person name="Vijayakumar V."/>
            <person name="Gluck-Thaler E."/>
            <person name="Korotkin H.B."/>
            <person name="Matheny P.B."/>
            <person name="Slot J.C."/>
        </authorList>
    </citation>
    <scope>NUCLEOTIDE SEQUENCE [LARGE SCALE GENOMIC DNA]</scope>
    <source>
        <strain evidence="2 3">2629</strain>
    </source>
</reference>
<organism evidence="2 3">
    <name type="scientific">Panaeolus cyanescens</name>
    <dbReference type="NCBI Taxonomy" id="181874"/>
    <lineage>
        <taxon>Eukaryota</taxon>
        <taxon>Fungi</taxon>
        <taxon>Dikarya</taxon>
        <taxon>Basidiomycota</taxon>
        <taxon>Agaricomycotina</taxon>
        <taxon>Agaricomycetes</taxon>
        <taxon>Agaricomycetidae</taxon>
        <taxon>Agaricales</taxon>
        <taxon>Agaricineae</taxon>
        <taxon>Galeropsidaceae</taxon>
        <taxon>Panaeolus</taxon>
    </lineage>
</organism>
<dbReference type="AlphaFoldDB" id="A0A409YRI1"/>
<accession>A0A409YRI1</accession>
<dbReference type="EMBL" id="NHTK01000785">
    <property type="protein sequence ID" value="PPR05592.1"/>
    <property type="molecule type" value="Genomic_DNA"/>
</dbReference>
<sequence length="215" mass="23480">MHLTLSSDSIWKASFTEDSGHVLYKFDSPLMTGTHEYITLYKHKTGGGGSGDEMEVVGKLVYHRLSAEKSRVVSNDDLSENNEPGAEIGEILRESGSAGITYGSFPSHAFRASDGKEYEWVFGYRECLLYPKSLSPGPPTATSSQSDKGGAIIRFNHQMFNLLSPSRPTSIDITDGHEGVVDLALLTLAYLEKVRRHDKGKVKRAQGLAAAMLAL</sequence>
<comment type="caution">
    <text evidence="2">The sequence shown here is derived from an EMBL/GenBank/DDBJ whole genome shotgun (WGS) entry which is preliminary data.</text>
</comment>
<evidence type="ECO:0000313" key="3">
    <source>
        <dbReference type="Proteomes" id="UP000284842"/>
    </source>
</evidence>
<keyword evidence="3" id="KW-1185">Reference proteome</keyword>
<protein>
    <recommendedName>
        <fullName evidence="1">DUF6593 domain-containing protein</fullName>
    </recommendedName>
</protein>
<proteinExistence type="predicted"/>
<dbReference type="OrthoDB" id="3360976at2759"/>
<dbReference type="InParanoid" id="A0A409YRI1"/>
<gene>
    <name evidence="2" type="ORF">CVT24_002823</name>
</gene>
<evidence type="ECO:0000259" key="1">
    <source>
        <dbReference type="Pfam" id="PF20236"/>
    </source>
</evidence>
<evidence type="ECO:0000313" key="2">
    <source>
        <dbReference type="EMBL" id="PPR05592.1"/>
    </source>
</evidence>
<dbReference type="Proteomes" id="UP000284842">
    <property type="component" value="Unassembled WGS sequence"/>
</dbReference>
<feature type="domain" description="DUF6593" evidence="1">
    <location>
        <begin position="9"/>
        <end position="196"/>
    </location>
</feature>